<evidence type="ECO:0000256" key="2">
    <source>
        <dbReference type="ARBA" id="ARBA00009635"/>
    </source>
</evidence>
<comment type="similarity">
    <text evidence="2">Belongs to the corazonin family.</text>
</comment>
<evidence type="ECO:0000256" key="8">
    <source>
        <dbReference type="SAM" id="SignalP"/>
    </source>
</evidence>
<evidence type="ECO:0000256" key="3">
    <source>
        <dbReference type="ARBA" id="ARBA00014144"/>
    </source>
</evidence>
<feature type="chain" id="PRO_5043339096" description="Pro-corazonin" evidence="8">
    <location>
        <begin position="23"/>
        <end position="122"/>
    </location>
</feature>
<dbReference type="GO" id="GO:0007218">
    <property type="term" value="P:neuropeptide signaling pathway"/>
    <property type="evidence" value="ECO:0007669"/>
    <property type="project" value="UniProtKB-KW"/>
</dbReference>
<evidence type="ECO:0000256" key="1">
    <source>
        <dbReference type="ARBA" id="ARBA00004613"/>
    </source>
</evidence>
<gene>
    <name evidence="9" type="ORF">KQX54_003587</name>
</gene>
<evidence type="ECO:0000256" key="6">
    <source>
        <dbReference type="ARBA" id="ARBA00022815"/>
    </source>
</evidence>
<dbReference type="Pfam" id="PF17308">
    <property type="entry name" value="Corazonin"/>
    <property type="match status" value="1"/>
</dbReference>
<evidence type="ECO:0000313" key="9">
    <source>
        <dbReference type="EMBL" id="KAH0566733.1"/>
    </source>
</evidence>
<proteinExistence type="inferred from homology"/>
<evidence type="ECO:0000256" key="5">
    <source>
        <dbReference type="ARBA" id="ARBA00022729"/>
    </source>
</evidence>
<dbReference type="AlphaFoldDB" id="A0AAV7IPM2"/>
<organism evidence="9 10">
    <name type="scientific">Cotesia glomerata</name>
    <name type="common">Lepidopteran parasitic wasp</name>
    <name type="synonym">Apanteles glomeratus</name>
    <dbReference type="NCBI Taxonomy" id="32391"/>
    <lineage>
        <taxon>Eukaryota</taxon>
        <taxon>Metazoa</taxon>
        <taxon>Ecdysozoa</taxon>
        <taxon>Arthropoda</taxon>
        <taxon>Hexapoda</taxon>
        <taxon>Insecta</taxon>
        <taxon>Pterygota</taxon>
        <taxon>Neoptera</taxon>
        <taxon>Endopterygota</taxon>
        <taxon>Hymenoptera</taxon>
        <taxon>Apocrita</taxon>
        <taxon>Ichneumonoidea</taxon>
        <taxon>Braconidae</taxon>
        <taxon>Microgastrinae</taxon>
        <taxon>Cotesia</taxon>
    </lineage>
</organism>
<dbReference type="EMBL" id="JAHXZJ010000001">
    <property type="protein sequence ID" value="KAH0566733.1"/>
    <property type="molecule type" value="Genomic_DNA"/>
</dbReference>
<keyword evidence="4" id="KW-0964">Secreted</keyword>
<dbReference type="Proteomes" id="UP000826195">
    <property type="component" value="Unassembled WGS sequence"/>
</dbReference>
<dbReference type="GO" id="GO:0045823">
    <property type="term" value="P:positive regulation of heart contraction"/>
    <property type="evidence" value="ECO:0007669"/>
    <property type="project" value="InterPro"/>
</dbReference>
<name>A0AAV7IPM2_COTGL</name>
<accession>A0AAV7IPM2</accession>
<evidence type="ECO:0000256" key="7">
    <source>
        <dbReference type="ARBA" id="ARBA00023320"/>
    </source>
</evidence>
<feature type="signal peptide" evidence="8">
    <location>
        <begin position="1"/>
        <end position="22"/>
    </location>
</feature>
<evidence type="ECO:0000256" key="4">
    <source>
        <dbReference type="ARBA" id="ARBA00022525"/>
    </source>
</evidence>
<keyword evidence="10" id="KW-1185">Reference proteome</keyword>
<dbReference type="GO" id="GO:0005576">
    <property type="term" value="C:extracellular region"/>
    <property type="evidence" value="ECO:0007669"/>
    <property type="project" value="UniProtKB-SubCell"/>
</dbReference>
<evidence type="ECO:0000313" key="10">
    <source>
        <dbReference type="Proteomes" id="UP000826195"/>
    </source>
</evidence>
<comment type="subcellular location">
    <subcellularLocation>
        <location evidence="1">Secreted</location>
    </subcellularLocation>
</comment>
<dbReference type="InterPro" id="IPR020190">
    <property type="entry name" value="Procorazonin"/>
</dbReference>
<reference evidence="9 10" key="1">
    <citation type="journal article" date="2021" name="J. Hered.">
        <title>A chromosome-level genome assembly of the parasitoid wasp, Cotesia glomerata (Hymenoptera: Braconidae).</title>
        <authorList>
            <person name="Pinto B.J."/>
            <person name="Weis J.J."/>
            <person name="Gamble T."/>
            <person name="Ode P.J."/>
            <person name="Paul R."/>
            <person name="Zaspel J.M."/>
        </authorList>
    </citation>
    <scope>NUCLEOTIDE SEQUENCE [LARGE SCALE GENOMIC DNA]</scope>
    <source>
        <strain evidence="9">CgM1</strain>
    </source>
</reference>
<keyword evidence="7" id="KW-0527">Neuropeptide</keyword>
<protein>
    <recommendedName>
        <fullName evidence="3">Pro-corazonin</fullName>
    </recommendedName>
</protein>
<keyword evidence="6" id="KW-0027">Amidation</keyword>
<dbReference type="GO" id="GO:0071858">
    <property type="term" value="F:corazonin receptor binding"/>
    <property type="evidence" value="ECO:0007669"/>
    <property type="project" value="InterPro"/>
</dbReference>
<keyword evidence="5 8" id="KW-0732">Signal</keyword>
<comment type="caution">
    <text evidence="9">The sequence shown here is derived from an EMBL/GenBank/DDBJ whole genome shotgun (WGS) entry which is preliminary data.</text>
</comment>
<sequence length="122" mass="14205">MLYLSWTPVILSVVIITATCQTFQYSRGWTNGKRDIAPIGFNIQDFKPDNFETNSIISNDNLHNNDGTVQCNLRKIKVILQGDRREQIYLCRLLEILSKINKEDKLPIHYRHPIFEANDINN</sequence>